<proteinExistence type="predicted"/>
<accession>A0A6J3M9G4</accession>
<feature type="non-terminal residue" evidence="2">
    <location>
        <position position="173"/>
    </location>
</feature>
<dbReference type="Gene3D" id="1.10.530.10">
    <property type="match status" value="1"/>
</dbReference>
<protein>
    <submittedName>
        <fullName evidence="2">Uncharacterized protein</fullName>
    </submittedName>
</protein>
<reference evidence="2" key="2">
    <citation type="submission" date="2020-04" db="EMBL/GenBank/DDBJ databases">
        <authorList>
            <consortium name="NCBI Genome Project"/>
        </authorList>
    </citation>
    <scope>NUCLEOTIDE SEQUENCE</scope>
    <source>
        <strain evidence="2">CBS 342.82</strain>
    </source>
</reference>
<dbReference type="RefSeq" id="XP_033461727.1">
    <property type="nucleotide sequence ID" value="XM_033600284.1"/>
</dbReference>
<dbReference type="AlphaFoldDB" id="A0A6J3M9G4"/>
<sequence>TYRKYVGDGSLAQGWPAKSTWIPFADMWRQNIETLTRKICDNSEDENSQLLRAIKTVSNSTGVDKRFILAVVMEESRGCVRVHTTSLAVSNPGLMQSYQGLGSCAGTAASPLPLNPCPYTQIQQMIHDGTASNAAGVNLQDLLVRHTEGYQPIDAGTDETAKFYRAARMYNSG</sequence>
<dbReference type="Proteomes" id="UP000504637">
    <property type="component" value="Unplaced"/>
</dbReference>
<gene>
    <name evidence="2" type="ORF">K489DRAFT_294915</name>
</gene>
<dbReference type="OrthoDB" id="1193027at2759"/>
<reference evidence="2" key="3">
    <citation type="submission" date="2025-08" db="UniProtKB">
        <authorList>
            <consortium name="RefSeq"/>
        </authorList>
    </citation>
    <scope>IDENTIFICATION</scope>
    <source>
        <strain evidence="2">CBS 342.82</strain>
    </source>
</reference>
<organism evidence="2">
    <name type="scientific">Dissoconium aciculare CBS 342.82</name>
    <dbReference type="NCBI Taxonomy" id="1314786"/>
    <lineage>
        <taxon>Eukaryota</taxon>
        <taxon>Fungi</taxon>
        <taxon>Dikarya</taxon>
        <taxon>Ascomycota</taxon>
        <taxon>Pezizomycotina</taxon>
        <taxon>Dothideomycetes</taxon>
        <taxon>Dothideomycetidae</taxon>
        <taxon>Mycosphaerellales</taxon>
        <taxon>Dissoconiaceae</taxon>
        <taxon>Dissoconium</taxon>
    </lineage>
</organism>
<evidence type="ECO:0000313" key="1">
    <source>
        <dbReference type="Proteomes" id="UP000504637"/>
    </source>
</evidence>
<name>A0A6J3M9G4_9PEZI</name>
<reference evidence="2" key="1">
    <citation type="submission" date="2020-01" db="EMBL/GenBank/DDBJ databases">
        <authorList>
            <consortium name="DOE Joint Genome Institute"/>
            <person name="Haridas S."/>
            <person name="Albert R."/>
            <person name="Binder M."/>
            <person name="Bloem J."/>
            <person name="Labutti K."/>
            <person name="Salamov A."/>
            <person name="Andreopoulos B."/>
            <person name="Baker S.E."/>
            <person name="Barry K."/>
            <person name="Bills G."/>
            <person name="Bluhm B.H."/>
            <person name="Cannon C."/>
            <person name="Castanera R."/>
            <person name="Culley D.E."/>
            <person name="Daum C."/>
            <person name="Ezra D."/>
            <person name="Gonzalez J.B."/>
            <person name="Henrissat B."/>
            <person name="Kuo A."/>
            <person name="Liang C."/>
            <person name="Lipzen A."/>
            <person name="Lutzoni F."/>
            <person name="Magnuson J."/>
            <person name="Mondo S."/>
            <person name="Nolan M."/>
            <person name="Ohm R."/>
            <person name="Pangilinan J."/>
            <person name="Park H.-J."/>
            <person name="Ramirez L."/>
            <person name="Alfaro M."/>
            <person name="Sun H."/>
            <person name="Tritt A."/>
            <person name="Yoshinaga Y."/>
            <person name="Zwiers L.-H."/>
            <person name="Turgeon B.G."/>
            <person name="Goodwin S.B."/>
            <person name="Spatafora J.W."/>
            <person name="Crous P.W."/>
            <person name="Grigoriev I.V."/>
        </authorList>
    </citation>
    <scope>NUCLEOTIDE SEQUENCE</scope>
    <source>
        <strain evidence="2">CBS 342.82</strain>
    </source>
</reference>
<evidence type="ECO:0000313" key="2">
    <source>
        <dbReference type="RefSeq" id="XP_033461727.1"/>
    </source>
</evidence>
<dbReference type="GeneID" id="54358084"/>
<feature type="non-terminal residue" evidence="2">
    <location>
        <position position="1"/>
    </location>
</feature>
<keyword evidence="1" id="KW-1185">Reference proteome</keyword>